<reference evidence="3" key="2">
    <citation type="submission" date="2016-01" db="EMBL/GenBank/DDBJ databases">
        <title>Complete genome sequence of Agromyces aureus AR33T and comparison with related organisms.</title>
        <authorList>
            <person name="Corretto E."/>
            <person name="Antonielli L."/>
            <person name="Sessitsch A."/>
            <person name="Brader G."/>
        </authorList>
    </citation>
    <scope>NUCLEOTIDE SEQUENCE [LARGE SCALE GENOMIC DNA]</scope>
    <source>
        <strain evidence="3">AR33</strain>
    </source>
</reference>
<evidence type="ECO:0000313" key="2">
    <source>
        <dbReference type="EMBL" id="ANJ28700.1"/>
    </source>
</evidence>
<dbReference type="OrthoDB" id="9789603at2"/>
<gene>
    <name evidence="2" type="ORF">ATC03_03965</name>
</gene>
<evidence type="ECO:0000313" key="3">
    <source>
        <dbReference type="Proteomes" id="UP000078437"/>
    </source>
</evidence>
<protein>
    <submittedName>
        <fullName evidence="2">Transcriptional regulator</fullName>
    </submittedName>
</protein>
<dbReference type="RefSeq" id="WP_067881347.1">
    <property type="nucleotide sequence ID" value="NZ_CP013979.1"/>
</dbReference>
<dbReference type="STRING" id="453304.ATC03_03965"/>
<dbReference type="SUPFAM" id="SSF55729">
    <property type="entry name" value="Acyl-CoA N-acyltransferases (Nat)"/>
    <property type="match status" value="1"/>
</dbReference>
<reference evidence="2 3" key="1">
    <citation type="journal article" date="2016" name="Int. J. Syst. Evol. Microbiol.">
        <title>Agromyces aureus sp. nov., isolated from the rhizosphere of Salix caprea L. grown in a heavy-metal-contaminated soil.</title>
        <authorList>
            <person name="Corretto E."/>
            <person name="Antonielli L."/>
            <person name="Sessitsch A."/>
            <person name="Compant S."/>
            <person name="Gorfer M."/>
            <person name="Kuffner M."/>
            <person name="Brader G."/>
        </authorList>
    </citation>
    <scope>NUCLEOTIDE SEQUENCE [LARGE SCALE GENOMIC DNA]</scope>
    <source>
        <strain evidence="2 3">AR33</strain>
    </source>
</reference>
<evidence type="ECO:0000259" key="1">
    <source>
        <dbReference type="PROSITE" id="PS51186"/>
    </source>
</evidence>
<dbReference type="InterPro" id="IPR016181">
    <property type="entry name" value="Acyl_CoA_acyltransferase"/>
</dbReference>
<dbReference type="AlphaFoldDB" id="A0A191WK56"/>
<dbReference type="Gene3D" id="3.40.630.30">
    <property type="match status" value="1"/>
</dbReference>
<dbReference type="EMBL" id="CP013979">
    <property type="protein sequence ID" value="ANJ28700.1"/>
    <property type="molecule type" value="Genomic_DNA"/>
</dbReference>
<dbReference type="Proteomes" id="UP000078437">
    <property type="component" value="Chromosome"/>
</dbReference>
<keyword evidence="3" id="KW-1185">Reference proteome</keyword>
<dbReference type="InterPro" id="IPR000182">
    <property type="entry name" value="GNAT_dom"/>
</dbReference>
<dbReference type="KEGG" id="agy:ATC03_03965"/>
<organism evidence="2 3">
    <name type="scientific">Agromyces aureus</name>
    <dbReference type="NCBI Taxonomy" id="453304"/>
    <lineage>
        <taxon>Bacteria</taxon>
        <taxon>Bacillati</taxon>
        <taxon>Actinomycetota</taxon>
        <taxon>Actinomycetes</taxon>
        <taxon>Micrococcales</taxon>
        <taxon>Microbacteriaceae</taxon>
        <taxon>Agromyces</taxon>
    </lineage>
</organism>
<accession>A0A191WK56</accession>
<dbReference type="PROSITE" id="PS51186">
    <property type="entry name" value="GNAT"/>
    <property type="match status" value="1"/>
</dbReference>
<feature type="domain" description="N-acetyltransferase" evidence="1">
    <location>
        <begin position="18"/>
        <end position="184"/>
    </location>
</feature>
<name>A0A191WK56_9MICO</name>
<dbReference type="GO" id="GO:0016747">
    <property type="term" value="F:acyltransferase activity, transferring groups other than amino-acyl groups"/>
    <property type="evidence" value="ECO:0007669"/>
    <property type="project" value="InterPro"/>
</dbReference>
<dbReference type="Pfam" id="PF00583">
    <property type="entry name" value="Acetyltransf_1"/>
    <property type="match status" value="1"/>
</dbReference>
<sequence>MLASLDLPITLDSRLGPVVLRRAGLADLDALMALLSDDPISASRGDVASVDDEPAYRAALAEIVGDPGNDLLVVVDGDGDGDGDGRLVATMQLTRIPGMARRGSTRLLVEAVRVRSDLRSAGIGGAMMRWVTDVAAPTLGSTLVQLTSDAARVDAHRFYERLGFAGSHIGFKYRVPSSGGDGRG</sequence>
<proteinExistence type="predicted"/>